<name>A0A3G5A3I6_9VIRU</name>
<organism evidence="1">
    <name type="scientific">Harvfovirus sp</name>
    <dbReference type="NCBI Taxonomy" id="2487768"/>
    <lineage>
        <taxon>Viruses</taxon>
        <taxon>Varidnaviria</taxon>
        <taxon>Bamfordvirae</taxon>
        <taxon>Nucleocytoviricota</taxon>
        <taxon>Megaviricetes</taxon>
        <taxon>Imitervirales</taxon>
        <taxon>Mimiviridae</taxon>
        <taxon>Klosneuvirinae</taxon>
    </lineage>
</organism>
<dbReference type="EMBL" id="MK072302">
    <property type="protein sequence ID" value="AYV81777.1"/>
    <property type="molecule type" value="Genomic_DNA"/>
</dbReference>
<evidence type="ECO:0000313" key="1">
    <source>
        <dbReference type="EMBL" id="AYV81777.1"/>
    </source>
</evidence>
<reference evidence="1" key="1">
    <citation type="submission" date="2018-10" db="EMBL/GenBank/DDBJ databases">
        <title>Hidden diversity of soil giant viruses.</title>
        <authorList>
            <person name="Schulz F."/>
            <person name="Alteio L."/>
            <person name="Goudeau D."/>
            <person name="Ryan E.M."/>
            <person name="Malmstrom R.R."/>
            <person name="Blanchard J."/>
            <person name="Woyke T."/>
        </authorList>
    </citation>
    <scope>NUCLEOTIDE SEQUENCE</scope>
    <source>
        <strain evidence="1">HAV1</strain>
    </source>
</reference>
<proteinExistence type="predicted"/>
<sequence>MDIIASISGLLDLCAKGVDVGTNQEKIKEIVNNCHSSVKKLRDWLIGQAENEFISYLVGCIYSRESISDRYEL</sequence>
<accession>A0A3G5A3I6</accession>
<feature type="non-terminal residue" evidence="1">
    <location>
        <position position="73"/>
    </location>
</feature>
<gene>
    <name evidence="1" type="ORF">Harvfovirus60_10</name>
</gene>
<protein>
    <submittedName>
        <fullName evidence="1">Uncharacterized protein</fullName>
    </submittedName>
</protein>